<dbReference type="EMBL" id="FNIZ01000023">
    <property type="protein sequence ID" value="SDP58117.1"/>
    <property type="molecule type" value="Genomic_DNA"/>
</dbReference>
<evidence type="ECO:0000313" key="3">
    <source>
        <dbReference type="Proteomes" id="UP000198860"/>
    </source>
</evidence>
<keyword evidence="1" id="KW-1133">Transmembrane helix</keyword>
<keyword evidence="3" id="KW-1185">Reference proteome</keyword>
<dbReference type="AlphaFoldDB" id="A0A1H0TVN3"/>
<organism evidence="2 3">
    <name type="scientific">Halobacillus aidingensis</name>
    <dbReference type="NCBI Taxonomy" id="240303"/>
    <lineage>
        <taxon>Bacteria</taxon>
        <taxon>Bacillati</taxon>
        <taxon>Bacillota</taxon>
        <taxon>Bacilli</taxon>
        <taxon>Bacillales</taxon>
        <taxon>Bacillaceae</taxon>
        <taxon>Halobacillus</taxon>
    </lineage>
</organism>
<sequence>MNKISLVLFLILSLLFLSHGLYQGVANGQWTSLTFAIIVIALGSYSMLRKKRK</sequence>
<evidence type="ECO:0000313" key="2">
    <source>
        <dbReference type="EMBL" id="SDP58117.1"/>
    </source>
</evidence>
<keyword evidence="1" id="KW-0812">Transmembrane</keyword>
<reference evidence="3" key="1">
    <citation type="submission" date="2016-10" db="EMBL/GenBank/DDBJ databases">
        <authorList>
            <person name="Varghese N."/>
            <person name="Submissions S."/>
        </authorList>
    </citation>
    <scope>NUCLEOTIDE SEQUENCE [LARGE SCALE GENOMIC DNA]</scope>
    <source>
        <strain evidence="3">CGMCC 1.3703</strain>
    </source>
</reference>
<protein>
    <submittedName>
        <fullName evidence="2">Uncharacterized protein</fullName>
    </submittedName>
</protein>
<name>A0A1H0TVN3_HALAD</name>
<dbReference type="Proteomes" id="UP000198860">
    <property type="component" value="Unassembled WGS sequence"/>
</dbReference>
<gene>
    <name evidence="2" type="ORF">SAMN05421677_12310</name>
</gene>
<accession>A0A1H0TVN3</accession>
<keyword evidence="1" id="KW-0472">Membrane</keyword>
<dbReference type="RefSeq" id="WP_167356117.1">
    <property type="nucleotide sequence ID" value="NZ_FNIZ01000023.1"/>
</dbReference>
<evidence type="ECO:0000256" key="1">
    <source>
        <dbReference type="SAM" id="Phobius"/>
    </source>
</evidence>
<proteinExistence type="predicted"/>
<feature type="transmembrane region" description="Helical" evidence="1">
    <location>
        <begin position="30"/>
        <end position="48"/>
    </location>
</feature>